<name>A0ABW5BNG6_9PROT</name>
<sequence length="82" mass="9381">MNFDHAEIYAPEFGNRHLSNHFPVAAFAFKKLGAKGQALERLNQSNLKALDLIRDVSRNLKITDDNFVKYLGEREAYSGYFS</sequence>
<evidence type="ECO:0000313" key="2">
    <source>
        <dbReference type="Proteomes" id="UP001597294"/>
    </source>
</evidence>
<protein>
    <recommendedName>
        <fullName evidence="3">HipA-like C-terminal domain-containing protein</fullName>
    </recommendedName>
</protein>
<dbReference type="RefSeq" id="WP_380251713.1">
    <property type="nucleotide sequence ID" value="NZ_JBHUII010000004.1"/>
</dbReference>
<keyword evidence="2" id="KW-1185">Reference proteome</keyword>
<gene>
    <name evidence="1" type="ORF">ACFSKO_11695</name>
</gene>
<evidence type="ECO:0000313" key="1">
    <source>
        <dbReference type="EMBL" id="MFD2206285.1"/>
    </source>
</evidence>
<evidence type="ECO:0008006" key="3">
    <source>
        <dbReference type="Google" id="ProtNLM"/>
    </source>
</evidence>
<organism evidence="1 2">
    <name type="scientific">Kiloniella antarctica</name>
    <dbReference type="NCBI Taxonomy" id="1550907"/>
    <lineage>
        <taxon>Bacteria</taxon>
        <taxon>Pseudomonadati</taxon>
        <taxon>Pseudomonadota</taxon>
        <taxon>Alphaproteobacteria</taxon>
        <taxon>Rhodospirillales</taxon>
        <taxon>Kiloniellaceae</taxon>
        <taxon>Kiloniella</taxon>
    </lineage>
</organism>
<dbReference type="Proteomes" id="UP001597294">
    <property type="component" value="Unassembled WGS sequence"/>
</dbReference>
<reference evidence="2" key="1">
    <citation type="journal article" date="2019" name="Int. J. Syst. Evol. Microbiol.">
        <title>The Global Catalogue of Microorganisms (GCM) 10K type strain sequencing project: providing services to taxonomists for standard genome sequencing and annotation.</title>
        <authorList>
            <consortium name="The Broad Institute Genomics Platform"/>
            <consortium name="The Broad Institute Genome Sequencing Center for Infectious Disease"/>
            <person name="Wu L."/>
            <person name="Ma J."/>
        </authorList>
    </citation>
    <scope>NUCLEOTIDE SEQUENCE [LARGE SCALE GENOMIC DNA]</scope>
    <source>
        <strain evidence="2">CGMCC 4.7192</strain>
    </source>
</reference>
<proteinExistence type="predicted"/>
<comment type="caution">
    <text evidence="1">The sequence shown here is derived from an EMBL/GenBank/DDBJ whole genome shotgun (WGS) entry which is preliminary data.</text>
</comment>
<accession>A0ABW5BNG6</accession>
<dbReference type="EMBL" id="JBHUII010000004">
    <property type="protein sequence ID" value="MFD2206285.1"/>
    <property type="molecule type" value="Genomic_DNA"/>
</dbReference>